<evidence type="ECO:0000256" key="2">
    <source>
        <dbReference type="ARBA" id="ARBA00022649"/>
    </source>
</evidence>
<dbReference type="KEGG" id="ntg:NSCAC_1186"/>
<dbReference type="PANTHER" id="PTHR12901:SF10">
    <property type="entry name" value="COENZYME Q-BINDING PROTEIN COQ10, MITOCHONDRIAL"/>
    <property type="match status" value="1"/>
</dbReference>
<dbReference type="CDD" id="cd07813">
    <property type="entry name" value="COQ10p_like"/>
    <property type="match status" value="1"/>
</dbReference>
<accession>A0A7G1QA75</accession>
<dbReference type="GO" id="GO:0045333">
    <property type="term" value="P:cellular respiration"/>
    <property type="evidence" value="ECO:0007669"/>
    <property type="project" value="InterPro"/>
</dbReference>
<dbReference type="Pfam" id="PF03364">
    <property type="entry name" value="Polyketide_cyc"/>
    <property type="match status" value="1"/>
</dbReference>
<dbReference type="PANTHER" id="PTHR12901">
    <property type="entry name" value="SPERM PROTEIN HOMOLOG"/>
    <property type="match status" value="1"/>
</dbReference>
<sequence length="146" mass="16749">MTKIDRSALVPYTPAEMYALVNDIEAYSQFLPWCRSTQVYSRDEEHVRASIEIAKGPIHKSFTTHNKLEQDKTITMQLVEGPFSHLEGTWRFNPIGENQGCRVSLTMEFEFSSKMIGLALGPIFNEITSTMVDAFCNRARNYYGQR</sequence>
<evidence type="ECO:0000313" key="4">
    <source>
        <dbReference type="EMBL" id="CAB1276466.1"/>
    </source>
</evidence>
<feature type="domain" description="Coenzyme Q-binding protein COQ10 START" evidence="3">
    <location>
        <begin position="10"/>
        <end position="136"/>
    </location>
</feature>
<dbReference type="InterPro" id="IPR044996">
    <property type="entry name" value="COQ10-like"/>
</dbReference>
<keyword evidence="2" id="KW-1277">Toxin-antitoxin system</keyword>
<evidence type="ECO:0000259" key="3">
    <source>
        <dbReference type="Pfam" id="PF03364"/>
    </source>
</evidence>
<evidence type="ECO:0000256" key="1">
    <source>
        <dbReference type="ARBA" id="ARBA00008918"/>
    </source>
</evidence>
<evidence type="ECO:0000313" key="5">
    <source>
        <dbReference type="Proteomes" id="UP000516072"/>
    </source>
</evidence>
<dbReference type="Proteomes" id="UP000516072">
    <property type="component" value="Chromosome"/>
</dbReference>
<dbReference type="EMBL" id="LR778175">
    <property type="protein sequence ID" value="CAB1276466.1"/>
    <property type="molecule type" value="Genomic_DNA"/>
</dbReference>
<organism evidence="4 5">
    <name type="scientific">Candidatus Nitrosacidococcus tergens</name>
    <dbReference type="NCBI Taxonomy" id="553981"/>
    <lineage>
        <taxon>Bacteria</taxon>
        <taxon>Pseudomonadati</taxon>
        <taxon>Pseudomonadota</taxon>
        <taxon>Gammaproteobacteria</taxon>
        <taxon>Chromatiales</taxon>
        <taxon>Chromatiaceae</taxon>
        <taxon>Candidatus Nitrosacidococcus</taxon>
    </lineage>
</organism>
<dbReference type="RefSeq" id="WP_197743897.1">
    <property type="nucleotide sequence ID" value="NZ_LR778175.1"/>
</dbReference>
<proteinExistence type="inferred from homology"/>
<keyword evidence="5" id="KW-1185">Reference proteome</keyword>
<protein>
    <recommendedName>
        <fullName evidence="3">Coenzyme Q-binding protein COQ10 START domain-containing protein</fullName>
    </recommendedName>
</protein>
<gene>
    <name evidence="4" type="primary">yfjG</name>
    <name evidence="4" type="ORF">NSCAC_1186</name>
</gene>
<dbReference type="InterPro" id="IPR005031">
    <property type="entry name" value="COQ10_START"/>
</dbReference>
<dbReference type="SUPFAM" id="SSF55961">
    <property type="entry name" value="Bet v1-like"/>
    <property type="match status" value="1"/>
</dbReference>
<comment type="similarity">
    <text evidence="1">Belongs to the ribosome association toxin RatA family.</text>
</comment>
<dbReference type="InterPro" id="IPR023393">
    <property type="entry name" value="START-like_dom_sf"/>
</dbReference>
<name>A0A7G1QA75_9GAMM</name>
<dbReference type="AlphaFoldDB" id="A0A7G1QA75"/>
<dbReference type="GO" id="GO:0048039">
    <property type="term" value="F:ubiquinone binding"/>
    <property type="evidence" value="ECO:0007669"/>
    <property type="project" value="InterPro"/>
</dbReference>
<reference evidence="4 5" key="1">
    <citation type="submission" date="2020-03" db="EMBL/GenBank/DDBJ databases">
        <authorList>
            <person name="Picone N."/>
        </authorList>
    </citation>
    <scope>NUCLEOTIDE SEQUENCE [LARGE SCALE GENOMIC DNA]</scope>
    <source>
        <strain evidence="4">NSCAC1</strain>
    </source>
</reference>
<dbReference type="Gene3D" id="3.30.530.20">
    <property type="match status" value="1"/>
</dbReference>